<protein>
    <recommendedName>
        <fullName evidence="3">DUF3108 domain-containing protein</fullName>
    </recommendedName>
</protein>
<evidence type="ECO:0008006" key="3">
    <source>
        <dbReference type="Google" id="ProtNLM"/>
    </source>
</evidence>
<accession>A0A1G5WEN6</accession>
<dbReference type="InterPro" id="IPR021457">
    <property type="entry name" value="DUF3108"/>
</dbReference>
<proteinExistence type="predicted"/>
<evidence type="ECO:0000313" key="2">
    <source>
        <dbReference type="Proteomes" id="UP000198756"/>
    </source>
</evidence>
<name>A0A1G5WEN6_9BACT</name>
<keyword evidence="2" id="KW-1185">Reference proteome</keyword>
<evidence type="ECO:0000313" key="1">
    <source>
        <dbReference type="EMBL" id="SDA56571.1"/>
    </source>
</evidence>
<sequence>MLLKLTKDEGITKMEYAIVSDSQIRTFIQSNDSFFRNTFQIDQKLSGIVKHLMKTCLNILFLLFATITVSFSQSGQKNTAFTFGEELQFDVTYGWLNLAEAKLQIHRRVVNENSRPHYKIDAFGKTKGAATIFGRVNDNWGTHLDTGTLLPSLSYRFIEEGKYRKNEKVFFDQQNKKAKMELYDRDNRTLKETKLYNLPGQVQDLVSGFYLLRTMDLTNLKKGHQILITGFFDKEIYNLKLIYEGTEQIQTSLGLKETYIFSPQMPPNKLFRGDYPVKVWVTKDENKIPVKIKANLFIGSLNMDISSAKGLRNN</sequence>
<gene>
    <name evidence="1" type="ORF">SAMN03080617_01084</name>
</gene>
<dbReference type="EMBL" id="FMXE01000006">
    <property type="protein sequence ID" value="SDA56571.1"/>
    <property type="molecule type" value="Genomic_DNA"/>
</dbReference>
<dbReference type="Pfam" id="PF11306">
    <property type="entry name" value="DUF3108"/>
    <property type="match status" value="1"/>
</dbReference>
<dbReference type="STRING" id="279824.SAMN03080617_01084"/>
<organism evidence="1 2">
    <name type="scientific">Algoriphagus alkaliphilus</name>
    <dbReference type="NCBI Taxonomy" id="279824"/>
    <lineage>
        <taxon>Bacteria</taxon>
        <taxon>Pseudomonadati</taxon>
        <taxon>Bacteroidota</taxon>
        <taxon>Cytophagia</taxon>
        <taxon>Cytophagales</taxon>
        <taxon>Cyclobacteriaceae</taxon>
        <taxon>Algoriphagus</taxon>
    </lineage>
</organism>
<dbReference type="Proteomes" id="UP000198756">
    <property type="component" value="Unassembled WGS sequence"/>
</dbReference>
<reference evidence="2" key="1">
    <citation type="submission" date="2016-10" db="EMBL/GenBank/DDBJ databases">
        <authorList>
            <person name="Varghese N."/>
            <person name="Submissions S."/>
        </authorList>
    </citation>
    <scope>NUCLEOTIDE SEQUENCE [LARGE SCALE GENOMIC DNA]</scope>
    <source>
        <strain evidence="2">DSM 22703</strain>
    </source>
</reference>
<dbReference type="AlphaFoldDB" id="A0A1G5WEN6"/>